<gene>
    <name evidence="3" type="ORF">XNOV1_A007396</name>
    <name evidence="2" type="ORF">XNOV1_A036772</name>
</gene>
<protein>
    <submittedName>
        <fullName evidence="2">Uncharacterized protein LOC125008963</fullName>
    </submittedName>
</protein>
<dbReference type="AlphaFoldDB" id="A0AAV1EXZ1"/>
<dbReference type="EMBL" id="OY660866">
    <property type="protein sequence ID" value="CAJ1053453.1"/>
    <property type="molecule type" value="Genomic_DNA"/>
</dbReference>
<reference evidence="2" key="1">
    <citation type="submission" date="2023-08" db="EMBL/GenBank/DDBJ databases">
        <authorList>
            <person name="Alioto T."/>
            <person name="Alioto T."/>
            <person name="Gomez Garrido J."/>
        </authorList>
    </citation>
    <scope>NUCLEOTIDE SEQUENCE</scope>
</reference>
<accession>A0AAV1EXZ1</accession>
<feature type="compositionally biased region" description="Low complexity" evidence="1">
    <location>
        <begin position="67"/>
        <end position="78"/>
    </location>
</feature>
<dbReference type="EMBL" id="OY660866">
    <property type="protein sequence ID" value="CAJ1053455.1"/>
    <property type="molecule type" value="Genomic_DNA"/>
</dbReference>
<keyword evidence="4" id="KW-1185">Reference proteome</keyword>
<feature type="compositionally biased region" description="Basic and acidic residues" evidence="1">
    <location>
        <begin position="55"/>
        <end position="66"/>
    </location>
</feature>
<dbReference type="Proteomes" id="UP001178508">
    <property type="component" value="Chromosome 3"/>
</dbReference>
<evidence type="ECO:0000313" key="2">
    <source>
        <dbReference type="EMBL" id="CAJ1053453.1"/>
    </source>
</evidence>
<evidence type="ECO:0000256" key="1">
    <source>
        <dbReference type="SAM" id="MobiDB-lite"/>
    </source>
</evidence>
<sequence length="299" mass="33904">MRSRVEEELRQEVRDEMLSTMRDEMQRTIRGSTVNYMDNTDASEAMARPTATMEEQQRMTNEKKAYSDAATAHHSSSAFPPVESSGGHKIYKPFAVSDTQTISDKLPPISEGGNLWLDKLDCLTKGQDLALGDFRAILALCVTPTELRDIETCAGTISCNDDRQLVTVIRALRNELRSKYPLPNGPMIPKFSWDKSLSPSEYLAQCKEQWSKYTGVHPSKGQEHWFGDAVIKGVPADVREHLENSPDLPGSTCLVWERHLKHHLQRAKDRADKQGDDDKDMQRQLVKLQLRKIVIQIKL</sequence>
<evidence type="ECO:0000313" key="3">
    <source>
        <dbReference type="EMBL" id="CAJ1053455.1"/>
    </source>
</evidence>
<feature type="region of interest" description="Disordered" evidence="1">
    <location>
        <begin position="47"/>
        <end position="84"/>
    </location>
</feature>
<evidence type="ECO:0000313" key="4">
    <source>
        <dbReference type="Proteomes" id="UP001178508"/>
    </source>
</evidence>
<proteinExistence type="predicted"/>
<name>A0AAV1EXZ1_XYRNO</name>
<organism evidence="2 4">
    <name type="scientific">Xyrichtys novacula</name>
    <name type="common">Pearly razorfish</name>
    <name type="synonym">Hemipteronotus novacula</name>
    <dbReference type="NCBI Taxonomy" id="13765"/>
    <lineage>
        <taxon>Eukaryota</taxon>
        <taxon>Metazoa</taxon>
        <taxon>Chordata</taxon>
        <taxon>Craniata</taxon>
        <taxon>Vertebrata</taxon>
        <taxon>Euteleostomi</taxon>
        <taxon>Actinopterygii</taxon>
        <taxon>Neopterygii</taxon>
        <taxon>Teleostei</taxon>
        <taxon>Neoteleostei</taxon>
        <taxon>Acanthomorphata</taxon>
        <taxon>Eupercaria</taxon>
        <taxon>Labriformes</taxon>
        <taxon>Labridae</taxon>
        <taxon>Xyrichtys</taxon>
    </lineage>
</organism>